<proteinExistence type="predicted"/>
<dbReference type="InterPro" id="IPR014617">
    <property type="entry name" value="YphA_Bacsu"/>
</dbReference>
<protein>
    <submittedName>
        <fullName evidence="2">Uncharacterized protein</fullName>
    </submittedName>
</protein>
<dbReference type="Pfam" id="PF24124">
    <property type="entry name" value="YphA"/>
    <property type="match status" value="1"/>
</dbReference>
<evidence type="ECO:0000256" key="1">
    <source>
        <dbReference type="SAM" id="Phobius"/>
    </source>
</evidence>
<dbReference type="EMBL" id="SIRE01000006">
    <property type="protein sequence ID" value="TBL79768.1"/>
    <property type="molecule type" value="Genomic_DNA"/>
</dbReference>
<dbReference type="OrthoDB" id="2608899at2"/>
<keyword evidence="1" id="KW-1133">Transmembrane helix</keyword>
<dbReference type="Proteomes" id="UP000293142">
    <property type="component" value="Unassembled WGS sequence"/>
</dbReference>
<name>A0A4Q9DVQ1_9BACL</name>
<keyword evidence="1" id="KW-0812">Transmembrane</keyword>
<feature type="transmembrane region" description="Helical" evidence="1">
    <location>
        <begin position="134"/>
        <end position="151"/>
    </location>
</feature>
<dbReference type="RefSeq" id="WP_131013013.1">
    <property type="nucleotide sequence ID" value="NZ_SIRE01000006.1"/>
</dbReference>
<comment type="caution">
    <text evidence="2">The sequence shown here is derived from an EMBL/GenBank/DDBJ whole genome shotgun (WGS) entry which is preliminary data.</text>
</comment>
<organism evidence="2 3">
    <name type="scientific">Paenibacillus thalictri</name>
    <dbReference type="NCBI Taxonomy" id="2527873"/>
    <lineage>
        <taxon>Bacteria</taxon>
        <taxon>Bacillati</taxon>
        <taxon>Bacillota</taxon>
        <taxon>Bacilli</taxon>
        <taxon>Bacillales</taxon>
        <taxon>Paenibacillaceae</taxon>
        <taxon>Paenibacillus</taxon>
    </lineage>
</organism>
<feature type="transmembrane region" description="Helical" evidence="1">
    <location>
        <begin position="82"/>
        <end position="98"/>
    </location>
</feature>
<keyword evidence="1" id="KW-0472">Membrane</keyword>
<evidence type="ECO:0000313" key="2">
    <source>
        <dbReference type="EMBL" id="TBL79768.1"/>
    </source>
</evidence>
<feature type="transmembrane region" description="Helical" evidence="1">
    <location>
        <begin position="6"/>
        <end position="22"/>
    </location>
</feature>
<feature type="transmembrane region" description="Helical" evidence="1">
    <location>
        <begin position="34"/>
        <end position="49"/>
    </location>
</feature>
<evidence type="ECO:0000313" key="3">
    <source>
        <dbReference type="Proteomes" id="UP000293142"/>
    </source>
</evidence>
<accession>A0A4Q9DVQ1</accession>
<dbReference type="AlphaFoldDB" id="A0A4Q9DVQ1"/>
<feature type="transmembrane region" description="Helical" evidence="1">
    <location>
        <begin position="55"/>
        <end position="73"/>
    </location>
</feature>
<keyword evidence="3" id="KW-1185">Reference proteome</keyword>
<gene>
    <name evidence="2" type="ORF">EYB31_09190</name>
</gene>
<sequence>MNPGYLSLLLISITVILLASGWKEVLVRGISHKVILLFFMLWLGSLGIVVHWQGWSVYCCFLLVALMSVAIVLRTEGFLQKCHLLSSGLLMGSIYFFLREAAYVLPVLMSHDELQSGMILGFSAFLLTRQPLPQTACICLGLIVGDIYFAYVHQAQGYHAALGDPQFQDRWWMAIWTARGCSLVWLGMLSGGKQAVKVWQNRGKGNRG</sequence>
<reference evidence="2 3" key="1">
    <citation type="submission" date="2019-02" db="EMBL/GenBank/DDBJ databases">
        <title>Paenibacillus sp. nov., isolated from surface-sterilized tissue of Thalictrum simplex L.</title>
        <authorList>
            <person name="Tuo L."/>
        </authorList>
    </citation>
    <scope>NUCLEOTIDE SEQUENCE [LARGE SCALE GENOMIC DNA]</scope>
    <source>
        <strain evidence="2 3">N2SHLJ1</strain>
    </source>
</reference>